<feature type="chain" id="PRO_5045549855" evidence="1">
    <location>
        <begin position="17"/>
        <end position="212"/>
    </location>
</feature>
<proteinExistence type="predicted"/>
<accession>A0ABN7BGI2</accession>
<organism evidence="2 3">
    <name type="scientific">Nesidiocoris tenuis</name>
    <dbReference type="NCBI Taxonomy" id="355587"/>
    <lineage>
        <taxon>Eukaryota</taxon>
        <taxon>Metazoa</taxon>
        <taxon>Ecdysozoa</taxon>
        <taxon>Arthropoda</taxon>
        <taxon>Hexapoda</taxon>
        <taxon>Insecta</taxon>
        <taxon>Pterygota</taxon>
        <taxon>Neoptera</taxon>
        <taxon>Paraneoptera</taxon>
        <taxon>Hemiptera</taxon>
        <taxon>Heteroptera</taxon>
        <taxon>Panheteroptera</taxon>
        <taxon>Cimicomorpha</taxon>
        <taxon>Miridae</taxon>
        <taxon>Dicyphina</taxon>
        <taxon>Nesidiocoris</taxon>
    </lineage>
</organism>
<sequence length="212" mass="23511">MKQIVVIFLAFASVLGDPSTLVDDILSETRKAIGDSLPFAPLNYYHRNYRNDGDDIDAELKGMGAHLGLGSFVRKQAPVVWGSQDQAILESRFFIDSNVTYDYFTASNFTSGEHSQGNMNVYYDYTEIFSWISIDRKGGNCLTSVSTFMPIAMADAAPEFFAASSVDLPMRLFDSAKYTVGFYLNQTIVDVGIKPFSDVVKSRADLCTLLPK</sequence>
<evidence type="ECO:0000313" key="2">
    <source>
        <dbReference type="EMBL" id="BET03389.1"/>
    </source>
</evidence>
<dbReference type="Proteomes" id="UP001307889">
    <property type="component" value="Chromosome 16"/>
</dbReference>
<keyword evidence="1" id="KW-0732">Signal</keyword>
<keyword evidence="3" id="KW-1185">Reference proteome</keyword>
<evidence type="ECO:0000313" key="3">
    <source>
        <dbReference type="Proteomes" id="UP001307889"/>
    </source>
</evidence>
<dbReference type="EMBL" id="AP028924">
    <property type="protein sequence ID" value="BET03389.1"/>
    <property type="molecule type" value="Genomic_DNA"/>
</dbReference>
<name>A0ABN7BGI2_9HEMI</name>
<feature type="signal peptide" evidence="1">
    <location>
        <begin position="1"/>
        <end position="16"/>
    </location>
</feature>
<protein>
    <submittedName>
        <fullName evidence="2">Uncharacterized protein</fullName>
    </submittedName>
</protein>
<evidence type="ECO:0000256" key="1">
    <source>
        <dbReference type="SAM" id="SignalP"/>
    </source>
</evidence>
<reference evidence="2 3" key="1">
    <citation type="submission" date="2023-09" db="EMBL/GenBank/DDBJ databases">
        <title>Nesidiocoris tenuis whole genome shotgun sequence.</title>
        <authorList>
            <person name="Shibata T."/>
            <person name="Shimoda M."/>
            <person name="Kobayashi T."/>
            <person name="Uehara T."/>
        </authorList>
    </citation>
    <scope>NUCLEOTIDE SEQUENCE [LARGE SCALE GENOMIC DNA]</scope>
    <source>
        <strain evidence="2 3">Japan</strain>
    </source>
</reference>
<gene>
    <name evidence="2" type="ORF">NTJ_16207</name>
</gene>